<evidence type="ECO:0000313" key="2">
    <source>
        <dbReference type="Proteomes" id="UP000254631"/>
    </source>
</evidence>
<reference evidence="1 2" key="1">
    <citation type="submission" date="2018-06" db="EMBL/GenBank/DDBJ databases">
        <authorList>
            <consortium name="Pathogen Informatics"/>
            <person name="Doyle S."/>
        </authorList>
    </citation>
    <scope>NUCLEOTIDE SEQUENCE [LARGE SCALE GENOMIC DNA]</scope>
    <source>
        <strain evidence="1 2">NCTC12000</strain>
    </source>
</reference>
<gene>
    <name evidence="1" type="ORF">NCTC12000_01852</name>
</gene>
<dbReference type="OMA" id="AFDGDKF"/>
<evidence type="ECO:0000313" key="1">
    <source>
        <dbReference type="EMBL" id="STX79856.1"/>
    </source>
</evidence>
<dbReference type="Proteomes" id="UP000254631">
    <property type="component" value="Unassembled WGS sequence"/>
</dbReference>
<dbReference type="EMBL" id="UGOL01000001">
    <property type="protein sequence ID" value="STX79856.1"/>
    <property type="molecule type" value="Genomic_DNA"/>
</dbReference>
<organism evidence="1 2">
    <name type="scientific">Legionella pneumophila</name>
    <dbReference type="NCBI Taxonomy" id="446"/>
    <lineage>
        <taxon>Bacteria</taxon>
        <taxon>Pseudomonadati</taxon>
        <taxon>Pseudomonadota</taxon>
        <taxon>Gammaproteobacteria</taxon>
        <taxon>Legionellales</taxon>
        <taxon>Legionellaceae</taxon>
        <taxon>Legionella</taxon>
    </lineage>
</organism>
<accession>A0A378K523</accession>
<sequence length="172" mass="20135">MFFKKMALNEKDKIVLLLKQFYLTYLQQLNDTELYRLSLIVDESDYKNLQVNSKEDFARDIIRRIFNYHQLFKQNDLIGYLLKTDGSTNENQRVQHYDIQIEIYISDIKPIFALIEKGITKNAIPDRPVNNIGGKLCCRLCEAGLNVLHAQFYSDQVAFDNDKFPQLSTFAP</sequence>
<dbReference type="RefSeq" id="WP_011946672.1">
    <property type="nucleotide sequence ID" value="NZ_CAXYJC010000001.1"/>
</dbReference>
<protein>
    <submittedName>
        <fullName evidence="1">Uncharacterized protein</fullName>
    </submittedName>
</protein>
<name>A0A378K523_LEGPN</name>
<proteinExistence type="predicted"/>
<dbReference type="AlphaFoldDB" id="A0A378K523"/>